<gene>
    <name evidence="1" type="ORF">K3G42_008106</name>
</gene>
<comment type="caution">
    <text evidence="1">The sequence shown here is derived from an EMBL/GenBank/DDBJ whole genome shotgun (WGS) entry which is preliminary data.</text>
</comment>
<proteinExistence type="predicted"/>
<accession>A0ACB8EG97</accession>
<sequence length="110" mass="12580">MGGEGVPCRNVLSASFICREEFLNFSQRDYYKLLSVFCSPCDTSLRYSIKKHVTFPTASSTACSMQRARMNLFPFPGRASAGSHIEKDNHGVTLRKFLCHIYTFIFFPFF</sequence>
<dbReference type="Proteomes" id="UP000827872">
    <property type="component" value="Linkage Group LG03"/>
</dbReference>
<protein>
    <submittedName>
        <fullName evidence="1">Uncharacterized protein</fullName>
    </submittedName>
</protein>
<name>A0ACB8EG97_9SAUR</name>
<evidence type="ECO:0000313" key="2">
    <source>
        <dbReference type="Proteomes" id="UP000827872"/>
    </source>
</evidence>
<reference evidence="1" key="1">
    <citation type="submission" date="2021-08" db="EMBL/GenBank/DDBJ databases">
        <title>The first chromosome-level gecko genome reveals the dynamic sex chromosomes of Neotropical dwarf geckos (Sphaerodactylidae: Sphaerodactylus).</title>
        <authorList>
            <person name="Pinto B.J."/>
            <person name="Keating S.E."/>
            <person name="Gamble T."/>
        </authorList>
    </citation>
    <scope>NUCLEOTIDE SEQUENCE</scope>
    <source>
        <strain evidence="1">TG3544</strain>
    </source>
</reference>
<keyword evidence="2" id="KW-1185">Reference proteome</keyword>
<evidence type="ECO:0000313" key="1">
    <source>
        <dbReference type="EMBL" id="KAH7991634.1"/>
    </source>
</evidence>
<dbReference type="EMBL" id="CM037616">
    <property type="protein sequence ID" value="KAH7991634.1"/>
    <property type="molecule type" value="Genomic_DNA"/>
</dbReference>
<organism evidence="1 2">
    <name type="scientific">Sphaerodactylus townsendi</name>
    <dbReference type="NCBI Taxonomy" id="933632"/>
    <lineage>
        <taxon>Eukaryota</taxon>
        <taxon>Metazoa</taxon>
        <taxon>Chordata</taxon>
        <taxon>Craniata</taxon>
        <taxon>Vertebrata</taxon>
        <taxon>Euteleostomi</taxon>
        <taxon>Lepidosauria</taxon>
        <taxon>Squamata</taxon>
        <taxon>Bifurcata</taxon>
        <taxon>Gekkota</taxon>
        <taxon>Sphaerodactylidae</taxon>
        <taxon>Sphaerodactylus</taxon>
    </lineage>
</organism>